<accession>A0A4Y8MJG0</accession>
<dbReference type="SUPFAM" id="SSF53474">
    <property type="entry name" value="alpha/beta-Hydrolases"/>
    <property type="match status" value="1"/>
</dbReference>
<feature type="domain" description="Xaa-Pro dipeptidyl-peptidase C-terminal" evidence="2">
    <location>
        <begin position="292"/>
        <end position="537"/>
    </location>
</feature>
<evidence type="ECO:0000313" key="3">
    <source>
        <dbReference type="EMBL" id="TFE37524.1"/>
    </source>
</evidence>
<organism evidence="3 4">
    <name type="scientific">Paraburkholderia dipogonis</name>
    <dbReference type="NCBI Taxonomy" id="1211383"/>
    <lineage>
        <taxon>Bacteria</taxon>
        <taxon>Pseudomonadati</taxon>
        <taxon>Pseudomonadota</taxon>
        <taxon>Betaproteobacteria</taxon>
        <taxon>Burkholderiales</taxon>
        <taxon>Burkholderiaceae</taxon>
        <taxon>Paraburkholderia</taxon>
    </lineage>
</organism>
<dbReference type="Pfam" id="PF02129">
    <property type="entry name" value="Peptidase_S15"/>
    <property type="match status" value="1"/>
</dbReference>
<comment type="caution">
    <text evidence="3">The sequence shown here is derived from an EMBL/GenBank/DDBJ whole genome shotgun (WGS) entry which is preliminary data.</text>
</comment>
<dbReference type="Proteomes" id="UP000297385">
    <property type="component" value="Unassembled WGS sequence"/>
</dbReference>
<keyword evidence="1 3" id="KW-0378">Hydrolase</keyword>
<dbReference type="InterPro" id="IPR050585">
    <property type="entry name" value="Xaa-Pro_dipeptidyl-ppase/CocE"/>
</dbReference>
<evidence type="ECO:0000256" key="1">
    <source>
        <dbReference type="ARBA" id="ARBA00022801"/>
    </source>
</evidence>
<dbReference type="InterPro" id="IPR005674">
    <property type="entry name" value="CocE/Ser_esterase"/>
</dbReference>
<dbReference type="Pfam" id="PF08530">
    <property type="entry name" value="PepX_C"/>
    <property type="match status" value="1"/>
</dbReference>
<dbReference type="EMBL" id="SNVI01000005">
    <property type="protein sequence ID" value="TFE37524.1"/>
    <property type="molecule type" value="Genomic_DNA"/>
</dbReference>
<reference evidence="3 4" key="1">
    <citation type="submission" date="2019-03" db="EMBL/GenBank/DDBJ databases">
        <title>Complete Genome Sequence of Paraburkholderia dipogonis ICMP 19430T, a Nitrogen-fixing Symbiont of the South African Invasive Legume Dipogon lignosus in New Zealand.</title>
        <authorList>
            <person name="De Meyer S.E."/>
        </authorList>
    </citation>
    <scope>NUCLEOTIDE SEQUENCE [LARGE SCALE GENOMIC DNA]</scope>
    <source>
        <strain evidence="3 4">ICMP 19430</strain>
    </source>
</reference>
<dbReference type="InterPro" id="IPR008979">
    <property type="entry name" value="Galactose-bd-like_sf"/>
</dbReference>
<dbReference type="InterPro" id="IPR013736">
    <property type="entry name" value="Xaa-Pro_dipept_C"/>
</dbReference>
<dbReference type="SUPFAM" id="SSF49785">
    <property type="entry name" value="Galactose-binding domain-like"/>
    <property type="match status" value="1"/>
</dbReference>
<dbReference type="InterPro" id="IPR000383">
    <property type="entry name" value="Xaa-Pro-like_dom"/>
</dbReference>
<dbReference type="GeneID" id="97303846"/>
<dbReference type="Gene3D" id="1.10.3020.10">
    <property type="entry name" value="alpha-amino acid ester hydrolase ( Helical cap domain)"/>
    <property type="match status" value="1"/>
</dbReference>
<dbReference type="Gene3D" id="2.60.120.260">
    <property type="entry name" value="Galactose-binding domain-like"/>
    <property type="match status" value="1"/>
</dbReference>
<gene>
    <name evidence="3" type="ORF">E2553_39500</name>
</gene>
<dbReference type="PANTHER" id="PTHR43056">
    <property type="entry name" value="PEPTIDASE S9 PROLYL OLIGOPEPTIDASE"/>
    <property type="match status" value="1"/>
</dbReference>
<dbReference type="Gene3D" id="3.40.50.1820">
    <property type="entry name" value="alpha/beta hydrolase"/>
    <property type="match status" value="1"/>
</dbReference>
<dbReference type="GO" id="GO:0008239">
    <property type="term" value="F:dipeptidyl-peptidase activity"/>
    <property type="evidence" value="ECO:0007669"/>
    <property type="project" value="InterPro"/>
</dbReference>
<dbReference type="SMART" id="SM00939">
    <property type="entry name" value="PepX_C"/>
    <property type="match status" value="1"/>
</dbReference>
<proteinExistence type="predicted"/>
<evidence type="ECO:0000259" key="2">
    <source>
        <dbReference type="SMART" id="SM00939"/>
    </source>
</evidence>
<dbReference type="PANTHER" id="PTHR43056:SF10">
    <property type="entry name" value="COCE_NOND FAMILY, PUTATIVE (AFU_ORTHOLOGUE AFUA_7G00600)-RELATED"/>
    <property type="match status" value="1"/>
</dbReference>
<name>A0A4Y8MJG0_9BURK</name>
<dbReference type="AlphaFoldDB" id="A0A4Y8MJG0"/>
<dbReference type="NCBIfam" id="TIGR00976">
    <property type="entry name" value="CocE_NonD"/>
    <property type="match status" value="1"/>
</dbReference>
<dbReference type="InterPro" id="IPR029058">
    <property type="entry name" value="AB_hydrolase_fold"/>
</dbReference>
<dbReference type="RefSeq" id="WP_134466050.1">
    <property type="nucleotide sequence ID" value="NZ_JBHMFL010000057.1"/>
</dbReference>
<protein>
    <submittedName>
        <fullName evidence="3">CocE/NonD family hydrolase</fullName>
    </submittedName>
</protein>
<evidence type="ECO:0000313" key="4">
    <source>
        <dbReference type="Proteomes" id="UP000297385"/>
    </source>
</evidence>
<sequence>MNNAAGKRFCFVREVPHFWITLSDGTRLSARMWLPENAHLQPVPSILEYLPYRKRDGTAFVDEQTHPLLASHGYACLRVDIRGTGESDGHLLDEYLVQEQDDALEVIEWIRTQEWCTGRVGMLGMSWGGFSALQVAARQPIGLSAIVTVCSTVDRYAEDVHFKGGNLLLENVAYGGMMMSYLAMPADPLLVGDGWQEQWLDRLNNVPLMLENWLGHQNRDDYWKHGSVSEDYQSIKAAVYCVGGWGDGYRNSIAKMLANLGCPTKALIGPWIHAYPHLGTPAPAIDFVLEMVRWWDYWLKDLDNGIMDEPKATFYIPDVLAPAPAYSSRPGFWTRASTFPPAENTCMTFSLTQAGVMTLGEQELASEIRVQTPVTTGTQLGKFCVVFGGPEGHADQRRDDAVSMCFDTPVLAEALTLAGAVMLELRIAASQQSAQLVAKLSAVAPDGAATLLTYGATRVRPSLEKSDRESLDTEQGTDILLAMDDVGVTIPMGYKLRLALSTGSFPLLWPNSTCSAVTLRPGRQHLHLPVFIGGAITCPFEDAPAFSEVDMEGVRAPSLTRTISEDMGAGRVTVEIRNDLGQTVFTDHGLCTDQLVQESYAALHDDPQSVEARLSSTNRLSRGDWKIEVNTSLSLSSDAENFMIDASQVAKLGDEEVHRRNWHRRVPRTSA</sequence>